<name>A0A6J8C2R1_MYTCO</name>
<protein>
    <submittedName>
        <fullName evidence="1">Uncharacterized protein</fullName>
    </submittedName>
</protein>
<sequence length="508" mass="59870">MVFILNESKEIVYVKVIGNKELTVGKRIGIKHGDCNASEGLPTENENEWQWAKDNGFSQILPKEKLKLSPVVDKKPIHVTMITKTQTICNAFPIQKQEQVIVKAEDELLERQIQPERGQNTKLRPNYWDTKRMYQFTIETCNPQERHANEKLHGCRKKTSVKVRPVTDNGEYNGCRKNISYRVRPVTAHNETISRIGIIAISEQNSKDFMRSLISELEQNPGINVSITKTISPLVKNRIGFEVHACGEERGERENKETEWQCVQNNGYTQIAPKSVLQFRPVDNTTIYITIKAQNQVIYDSIPLRNKCDVVVNVIGELVFVRDTRKQKQMIYRYNIKPECKREADNNLKVKIEDIEWEHKKMEAETAKGIEKRTNNWETNRMYQLIFKTRNFQNRYDNRVSYGCREDIFHKIRPASECKKTTTRIGIIAISDRNSEDFVRSLIFELEQNRDINVRYFKVERNDYINRFKLHVYEIQQDIGNLDVKNLRKLHWPEEVAEYYQWDERKYS</sequence>
<evidence type="ECO:0000313" key="1">
    <source>
        <dbReference type="EMBL" id="CAC5389384.1"/>
    </source>
</evidence>
<dbReference type="EMBL" id="CACVKT020004335">
    <property type="protein sequence ID" value="CAC5389384.1"/>
    <property type="molecule type" value="Genomic_DNA"/>
</dbReference>
<reference evidence="1 2" key="1">
    <citation type="submission" date="2020-06" db="EMBL/GenBank/DDBJ databases">
        <authorList>
            <person name="Li R."/>
            <person name="Bekaert M."/>
        </authorList>
    </citation>
    <scope>NUCLEOTIDE SEQUENCE [LARGE SCALE GENOMIC DNA]</scope>
    <source>
        <strain evidence="2">wild</strain>
    </source>
</reference>
<gene>
    <name evidence="1" type="ORF">MCOR_24549</name>
</gene>
<accession>A0A6J8C2R1</accession>
<evidence type="ECO:0000313" key="2">
    <source>
        <dbReference type="Proteomes" id="UP000507470"/>
    </source>
</evidence>
<dbReference type="AlphaFoldDB" id="A0A6J8C2R1"/>
<dbReference type="Proteomes" id="UP000507470">
    <property type="component" value="Unassembled WGS sequence"/>
</dbReference>
<organism evidence="1 2">
    <name type="scientific">Mytilus coruscus</name>
    <name type="common">Sea mussel</name>
    <dbReference type="NCBI Taxonomy" id="42192"/>
    <lineage>
        <taxon>Eukaryota</taxon>
        <taxon>Metazoa</taxon>
        <taxon>Spiralia</taxon>
        <taxon>Lophotrochozoa</taxon>
        <taxon>Mollusca</taxon>
        <taxon>Bivalvia</taxon>
        <taxon>Autobranchia</taxon>
        <taxon>Pteriomorphia</taxon>
        <taxon>Mytilida</taxon>
        <taxon>Mytiloidea</taxon>
        <taxon>Mytilidae</taxon>
        <taxon>Mytilinae</taxon>
        <taxon>Mytilus</taxon>
    </lineage>
</organism>
<keyword evidence="2" id="KW-1185">Reference proteome</keyword>
<proteinExistence type="predicted"/>